<dbReference type="InterPro" id="IPR012337">
    <property type="entry name" value="RNaseH-like_sf"/>
</dbReference>
<name>A0A1G6YTU2_9PROT</name>
<gene>
    <name evidence="2" type="ORF">SAMN04487779_10153</name>
</gene>
<proteinExistence type="predicted"/>
<evidence type="ECO:0000256" key="1">
    <source>
        <dbReference type="SAM" id="MobiDB-lite"/>
    </source>
</evidence>
<evidence type="ECO:0000313" key="2">
    <source>
        <dbReference type="EMBL" id="SDD93702.1"/>
    </source>
</evidence>
<dbReference type="AlphaFoldDB" id="A0A1G6YTU2"/>
<protein>
    <submittedName>
        <fullName evidence="2">Uncharacterized protein</fullName>
    </submittedName>
</protein>
<organism evidence="2 3">
    <name type="scientific">Belnapia rosea</name>
    <dbReference type="NCBI Taxonomy" id="938405"/>
    <lineage>
        <taxon>Bacteria</taxon>
        <taxon>Pseudomonadati</taxon>
        <taxon>Pseudomonadota</taxon>
        <taxon>Alphaproteobacteria</taxon>
        <taxon>Acetobacterales</taxon>
        <taxon>Roseomonadaceae</taxon>
        <taxon>Belnapia</taxon>
    </lineage>
</organism>
<feature type="region of interest" description="Disordered" evidence="1">
    <location>
        <begin position="44"/>
        <end position="63"/>
    </location>
</feature>
<reference evidence="2 3" key="1">
    <citation type="submission" date="2016-10" db="EMBL/GenBank/DDBJ databases">
        <authorList>
            <person name="de Groot N.N."/>
        </authorList>
    </citation>
    <scope>NUCLEOTIDE SEQUENCE [LARGE SCALE GENOMIC DNA]</scope>
    <source>
        <strain evidence="2 3">CPCC 100156</strain>
    </source>
</reference>
<dbReference type="SUPFAM" id="SSF53098">
    <property type="entry name" value="Ribonuclease H-like"/>
    <property type="match status" value="1"/>
</dbReference>
<accession>A0A1G6YTU2</accession>
<evidence type="ECO:0000313" key="3">
    <source>
        <dbReference type="Proteomes" id="UP000198925"/>
    </source>
</evidence>
<keyword evidence="3" id="KW-1185">Reference proteome</keyword>
<dbReference type="EMBL" id="FMZX01000015">
    <property type="protein sequence ID" value="SDD93702.1"/>
    <property type="molecule type" value="Genomic_DNA"/>
</dbReference>
<sequence>MLDTCNSEAFKSLPPSQLVPRLADEGRYLASAASVYRILRAADQQHHRGGAKPPVHRQPPTSHCARGPYEVWSWDTTWMPGPIRGGFFYHYLILDIYSRKFVG</sequence>
<dbReference type="Proteomes" id="UP000198925">
    <property type="component" value="Unassembled WGS sequence"/>
</dbReference>